<dbReference type="PANTHER" id="PTHR36922:SF1">
    <property type="entry name" value="DUF1993 DOMAIN-CONTAINING PROTEIN"/>
    <property type="match status" value="1"/>
</dbReference>
<dbReference type="SUPFAM" id="SSF109854">
    <property type="entry name" value="DinB/YfiT-like putative metalloenzymes"/>
    <property type="match status" value="1"/>
</dbReference>
<dbReference type="Gene3D" id="1.20.120.450">
    <property type="entry name" value="dinb family like domain"/>
    <property type="match status" value="1"/>
</dbReference>
<dbReference type="AlphaFoldDB" id="G3J4E5"/>
<dbReference type="VEuPathDB" id="FungiDB:CCM_01320"/>
<evidence type="ECO:0000313" key="2">
    <source>
        <dbReference type="Proteomes" id="UP000001610"/>
    </source>
</evidence>
<dbReference type="HOGENOM" id="CLU_090929_1_0_1"/>
<reference evidence="1 2" key="1">
    <citation type="journal article" date="2011" name="Genome Biol.">
        <title>Genome sequence of the insect pathogenic fungus Cordyceps militaris, a valued traditional Chinese medicine.</title>
        <authorList>
            <person name="Zheng P."/>
            <person name="Xia Y."/>
            <person name="Xiao G."/>
            <person name="Xiong C."/>
            <person name="Hu X."/>
            <person name="Zhang S."/>
            <person name="Zheng H."/>
            <person name="Huang Y."/>
            <person name="Zhou Y."/>
            <person name="Wang S."/>
            <person name="Zhao G.P."/>
            <person name="Liu X."/>
            <person name="St Leger R.J."/>
            <person name="Wang C."/>
        </authorList>
    </citation>
    <scope>NUCLEOTIDE SEQUENCE [LARGE SCALE GENOMIC DNA]</scope>
    <source>
        <strain evidence="1 2">CM01</strain>
    </source>
</reference>
<dbReference type="GeneID" id="18163351"/>
<dbReference type="eggNOG" id="ENOG502TCPX">
    <property type="taxonomic scope" value="Eukaryota"/>
</dbReference>
<proteinExistence type="predicted"/>
<name>G3J4E5_CORMM</name>
<gene>
    <name evidence="1" type="ORF">CCM_01320</name>
</gene>
<keyword evidence="2" id="KW-1185">Reference proteome</keyword>
<evidence type="ECO:0000313" key="1">
    <source>
        <dbReference type="EMBL" id="EGX96662.1"/>
    </source>
</evidence>
<dbReference type="InParanoid" id="G3J4E5"/>
<dbReference type="OMA" id="NADEVFP"/>
<dbReference type="KEGG" id="cmt:CCM_01320"/>
<accession>G3J4E5</accession>
<dbReference type="InterPro" id="IPR034660">
    <property type="entry name" value="DinB/YfiT-like"/>
</dbReference>
<dbReference type="OrthoDB" id="3724345at2759"/>
<organism evidence="1 2">
    <name type="scientific">Cordyceps militaris (strain CM01)</name>
    <name type="common">Caterpillar fungus</name>
    <dbReference type="NCBI Taxonomy" id="983644"/>
    <lineage>
        <taxon>Eukaryota</taxon>
        <taxon>Fungi</taxon>
        <taxon>Dikarya</taxon>
        <taxon>Ascomycota</taxon>
        <taxon>Pezizomycotina</taxon>
        <taxon>Sordariomycetes</taxon>
        <taxon>Hypocreomycetidae</taxon>
        <taxon>Hypocreales</taxon>
        <taxon>Cordycipitaceae</taxon>
        <taxon>Cordyceps</taxon>
    </lineage>
</organism>
<sequence length="234" mass="25499">MAASGFPSSALLPQRPISLDQYDLYNTLDAPIHGLIRKVVVRGENLTALLPARHRHAAIMSYTIYDASIVAAKHLLTALQGIITKAEAHPEAASFPDRRLAPDMLPLSFQIWSVCAVAEAQALTLQQKEAARKEYEEDPLPTYATMRARIEQVLAFLDTVDRDAAVEAATKTTIIDFKRAVGKKELTGAAFCAGAGIPNMYFHAIIAFAILRNAGVELGKLDYLGPFFMANIGM</sequence>
<dbReference type="PANTHER" id="PTHR36922">
    <property type="entry name" value="BLL2446 PROTEIN"/>
    <property type="match status" value="1"/>
</dbReference>
<protein>
    <submittedName>
        <fullName evidence="1">Uncharacterized protein</fullName>
    </submittedName>
</protein>
<dbReference type="RefSeq" id="XP_006666539.1">
    <property type="nucleotide sequence ID" value="XM_006666476.1"/>
</dbReference>
<dbReference type="InterPro" id="IPR018531">
    <property type="entry name" value="DUF1993"/>
</dbReference>
<dbReference type="Proteomes" id="UP000001610">
    <property type="component" value="Unassembled WGS sequence"/>
</dbReference>
<dbReference type="Pfam" id="PF09351">
    <property type="entry name" value="DUF1993"/>
    <property type="match status" value="1"/>
</dbReference>
<dbReference type="EMBL" id="JH126399">
    <property type="protein sequence ID" value="EGX96662.1"/>
    <property type="molecule type" value="Genomic_DNA"/>
</dbReference>